<gene>
    <name evidence="2" type="ORF">GIS00_10265</name>
</gene>
<evidence type="ECO:0000313" key="3">
    <source>
        <dbReference type="Proteomes" id="UP000460221"/>
    </source>
</evidence>
<accession>A0A7K1FJL8</accession>
<name>A0A7K1FJL8_9ACTN</name>
<dbReference type="InterPro" id="IPR013901">
    <property type="entry name" value="Anthrone_oxy"/>
</dbReference>
<evidence type="ECO:0000256" key="1">
    <source>
        <dbReference type="SAM" id="Phobius"/>
    </source>
</evidence>
<dbReference type="Pfam" id="PF08592">
    <property type="entry name" value="Anthrone_oxy"/>
    <property type="match status" value="1"/>
</dbReference>
<keyword evidence="1" id="KW-0812">Transmembrane</keyword>
<dbReference type="RefSeq" id="WP_154768382.1">
    <property type="nucleotide sequence ID" value="NZ_WLYK01000003.1"/>
</dbReference>
<feature type="transmembrane region" description="Helical" evidence="1">
    <location>
        <begin position="86"/>
        <end position="107"/>
    </location>
</feature>
<protein>
    <submittedName>
        <fullName evidence="2">DUF1772 domain-containing protein</fullName>
    </submittedName>
</protein>
<feature type="transmembrane region" description="Helical" evidence="1">
    <location>
        <begin position="137"/>
        <end position="156"/>
    </location>
</feature>
<sequence>MSTILTALNATTAVSCAVLGGSFFVFSSTVMPALGRLPDAEGLRAMQRINELAPRSLLMLPLAGAALVGAAAAITAGLDGTAPGRIAAIIGGACGLASGLITASYHVPRNNALGRMSDDATGLAAWRRYRPGWTRWNSARAAVAVAGAVASGMAALS</sequence>
<keyword evidence="1" id="KW-0472">Membrane</keyword>
<reference evidence="2 3" key="1">
    <citation type="submission" date="2019-11" db="EMBL/GenBank/DDBJ databases">
        <authorList>
            <person name="Jiang L.-Q."/>
        </authorList>
    </citation>
    <scope>NUCLEOTIDE SEQUENCE [LARGE SCALE GENOMIC DNA]</scope>
    <source>
        <strain evidence="2 3">YIM 132087</strain>
    </source>
</reference>
<feature type="transmembrane region" description="Helical" evidence="1">
    <location>
        <begin position="56"/>
        <end position="74"/>
    </location>
</feature>
<dbReference type="EMBL" id="WLYK01000003">
    <property type="protein sequence ID" value="MTD14332.1"/>
    <property type="molecule type" value="Genomic_DNA"/>
</dbReference>
<feature type="transmembrane region" description="Helical" evidence="1">
    <location>
        <begin position="12"/>
        <end position="35"/>
    </location>
</feature>
<dbReference type="AlphaFoldDB" id="A0A7K1FJL8"/>
<keyword evidence="1" id="KW-1133">Transmembrane helix</keyword>
<evidence type="ECO:0000313" key="2">
    <source>
        <dbReference type="EMBL" id="MTD14332.1"/>
    </source>
</evidence>
<keyword evidence="3" id="KW-1185">Reference proteome</keyword>
<organism evidence="2 3">
    <name type="scientific">Nakamurella alba</name>
    <dbReference type="NCBI Taxonomy" id="2665158"/>
    <lineage>
        <taxon>Bacteria</taxon>
        <taxon>Bacillati</taxon>
        <taxon>Actinomycetota</taxon>
        <taxon>Actinomycetes</taxon>
        <taxon>Nakamurellales</taxon>
        <taxon>Nakamurellaceae</taxon>
        <taxon>Nakamurella</taxon>
    </lineage>
</organism>
<dbReference type="Proteomes" id="UP000460221">
    <property type="component" value="Unassembled WGS sequence"/>
</dbReference>
<comment type="caution">
    <text evidence="2">The sequence shown here is derived from an EMBL/GenBank/DDBJ whole genome shotgun (WGS) entry which is preliminary data.</text>
</comment>
<proteinExistence type="predicted"/>